<dbReference type="AlphaFoldDB" id="A0A328PIQ8"/>
<reference evidence="2" key="1">
    <citation type="submission" date="2018-06" db="EMBL/GenBank/DDBJ databases">
        <authorList>
            <person name="Martinez Ocampo F."/>
            <person name="Quiroz Castaneda R.E."/>
            <person name="Rojas Lopez X."/>
        </authorList>
    </citation>
    <scope>NUCLEOTIDE SEQUENCE [LARGE SCALE GENOMIC DNA]</scope>
    <source>
        <strain evidence="2">INIFAP02</strain>
    </source>
</reference>
<dbReference type="RefSeq" id="WP_181454155.1">
    <property type="nucleotide sequence ID" value="NZ_QKVO01000008.1"/>
</dbReference>
<sequence length="141" mass="15751">QIIDISGEGEKFLNEKHKNKEDYFSISCSNTNIEDSYIKLPLKWTGLFPKFVLNEQIKAEAGTTFEMMTQVEQAEGNFGSSVEATFSGEGLKSTLTGTWKSMDQEYVTTEIKDELVFVALQGNKSIYLFLPPTSQADVISS</sequence>
<gene>
    <name evidence="1" type="ORF">DNK47_02170</name>
</gene>
<keyword evidence="2" id="KW-1185">Reference proteome</keyword>
<feature type="non-terminal residue" evidence="1">
    <location>
        <position position="1"/>
    </location>
</feature>
<organism evidence="1 2">
    <name type="scientific">Mycoplasma wenyonii</name>
    <dbReference type="NCBI Taxonomy" id="65123"/>
    <lineage>
        <taxon>Bacteria</taxon>
        <taxon>Bacillati</taxon>
        <taxon>Mycoplasmatota</taxon>
        <taxon>Mollicutes</taxon>
        <taxon>Mycoplasmataceae</taxon>
        <taxon>Mycoplasma</taxon>
    </lineage>
</organism>
<dbReference type="Proteomes" id="UP000249762">
    <property type="component" value="Unassembled WGS sequence"/>
</dbReference>
<protein>
    <submittedName>
        <fullName evidence="1">Uncharacterized protein</fullName>
    </submittedName>
</protein>
<name>A0A328PIQ8_9MOLU</name>
<evidence type="ECO:0000313" key="2">
    <source>
        <dbReference type="Proteomes" id="UP000249762"/>
    </source>
</evidence>
<comment type="caution">
    <text evidence="1">The sequence shown here is derived from an EMBL/GenBank/DDBJ whole genome shotgun (WGS) entry which is preliminary data.</text>
</comment>
<proteinExistence type="predicted"/>
<accession>A0A328PIQ8</accession>
<dbReference type="EMBL" id="QKVO01000008">
    <property type="protein sequence ID" value="RAO94963.1"/>
    <property type="molecule type" value="Genomic_DNA"/>
</dbReference>
<evidence type="ECO:0000313" key="1">
    <source>
        <dbReference type="EMBL" id="RAO94963.1"/>
    </source>
</evidence>